<dbReference type="GO" id="GO:0000179">
    <property type="term" value="F:rRNA (adenine-N6,N6-)-dimethyltransferase activity"/>
    <property type="evidence" value="ECO:0007669"/>
    <property type="project" value="UniProtKB-UniRule"/>
</dbReference>
<accession>A0A3D9IBE7</accession>
<evidence type="ECO:0000256" key="7">
    <source>
        <dbReference type="ARBA" id="ARBA00030809"/>
    </source>
</evidence>
<keyword evidence="5 8" id="KW-0694">RNA-binding</keyword>
<reference evidence="10 11" key="1">
    <citation type="submission" date="2018-07" db="EMBL/GenBank/DDBJ databases">
        <title>Genomic Encyclopedia of Type Strains, Phase III (KMG-III): the genomes of soil and plant-associated and newly described type strains.</title>
        <authorList>
            <person name="Whitman W."/>
        </authorList>
    </citation>
    <scope>NUCLEOTIDE SEQUENCE [LARGE SCALE GENOMIC DNA]</scope>
    <source>
        <strain evidence="10 11">CECT 7287</strain>
    </source>
</reference>
<evidence type="ECO:0000256" key="2">
    <source>
        <dbReference type="ARBA" id="ARBA00022603"/>
    </source>
</evidence>
<keyword evidence="11" id="KW-1185">Reference proteome</keyword>
<feature type="binding site" evidence="8">
    <location>
        <position position="72"/>
    </location>
    <ligand>
        <name>S-adenosyl-L-methionine</name>
        <dbReference type="ChEBI" id="CHEBI:59789"/>
    </ligand>
</feature>
<dbReference type="SUPFAM" id="SSF53335">
    <property type="entry name" value="S-adenosyl-L-methionine-dependent methyltransferases"/>
    <property type="match status" value="1"/>
</dbReference>
<organism evidence="10 11">
    <name type="scientific">Cohnella phaseoli</name>
    <dbReference type="NCBI Taxonomy" id="456490"/>
    <lineage>
        <taxon>Bacteria</taxon>
        <taxon>Bacillati</taxon>
        <taxon>Bacillota</taxon>
        <taxon>Bacilli</taxon>
        <taxon>Bacillales</taxon>
        <taxon>Paenibacillaceae</taxon>
        <taxon>Cohnella</taxon>
    </lineage>
</organism>
<feature type="domain" description="Ribosomal RNA adenine methylase transferase N-terminal" evidence="9">
    <location>
        <begin position="31"/>
        <end position="196"/>
    </location>
</feature>
<dbReference type="CDD" id="cd02440">
    <property type="entry name" value="AdoMet_MTases"/>
    <property type="match status" value="1"/>
</dbReference>
<gene>
    <name evidence="10" type="ORF">DFP98_1329</name>
</gene>
<dbReference type="NCBIfam" id="NF000499">
    <property type="entry name" value="Erm23S_rRNA_broad"/>
    <property type="match status" value="1"/>
</dbReference>
<dbReference type="OrthoDB" id="9786598at2"/>
<dbReference type="InterPro" id="IPR023165">
    <property type="entry name" value="rRNA_Ade_diMease-like_C"/>
</dbReference>
<keyword evidence="3 8" id="KW-0808">Transferase</keyword>
<dbReference type="RefSeq" id="WP_116064344.1">
    <property type="nucleotide sequence ID" value="NZ_QRDZ01000032.1"/>
</dbReference>
<name>A0A3D9IBE7_9BACL</name>
<proteinExistence type="inferred from homology"/>
<feature type="binding site" evidence="8">
    <location>
        <position position="113"/>
    </location>
    <ligand>
        <name>S-adenosyl-L-methionine</name>
        <dbReference type="ChEBI" id="CHEBI:59789"/>
    </ligand>
</feature>
<dbReference type="Gene3D" id="3.40.50.150">
    <property type="entry name" value="Vaccinia Virus protein VP39"/>
    <property type="match status" value="1"/>
</dbReference>
<dbReference type="InterPro" id="IPR020596">
    <property type="entry name" value="rRNA_Ade_Mease_Trfase_CS"/>
</dbReference>
<dbReference type="PROSITE" id="PS01131">
    <property type="entry name" value="RRNA_A_DIMETH"/>
    <property type="match status" value="1"/>
</dbReference>
<evidence type="ECO:0000256" key="8">
    <source>
        <dbReference type="PROSITE-ProRule" id="PRU01026"/>
    </source>
</evidence>
<dbReference type="InterPro" id="IPR029063">
    <property type="entry name" value="SAM-dependent_MTases_sf"/>
</dbReference>
<sequence length="278" mass="31602">MRRQNKKHRTIRKCISGPNFTGQHLLHHPQTIRQLMETVLLRSTDTVLEIGAGKGVLTFPLAEKVDRVIAVEMDANFVKTLREKAENHPKIKLIQGDIREIGLPAKPFCVVANIPFSITTAILEKLMGAEGHAFQRGALILEKGAARRFTKSSTMDPRLLMWRMNFQFEMRTMVPRTHFAPPPSVDAAIVRIVRRDHPLMSAKEGNKFIAFAAYALSEPKQPVADTFRGIFTPVQLKMALKNAKVDREQAVAFLSLEQWASLFHTMLQYVTPNRWPRK</sequence>
<evidence type="ECO:0000256" key="1">
    <source>
        <dbReference type="ARBA" id="ARBA00016505"/>
    </source>
</evidence>
<feature type="binding site" evidence="8">
    <location>
        <position position="24"/>
    </location>
    <ligand>
        <name>S-adenosyl-L-methionine</name>
        <dbReference type="ChEBI" id="CHEBI:59789"/>
    </ligand>
</feature>
<feature type="binding site" evidence="8">
    <location>
        <position position="26"/>
    </location>
    <ligand>
        <name>S-adenosyl-L-methionine</name>
        <dbReference type="ChEBI" id="CHEBI:59789"/>
    </ligand>
</feature>
<dbReference type="PANTHER" id="PTHR11727:SF7">
    <property type="entry name" value="DIMETHYLADENOSINE TRANSFERASE-RELATED"/>
    <property type="match status" value="1"/>
</dbReference>
<evidence type="ECO:0000256" key="6">
    <source>
        <dbReference type="ARBA" id="ARBA00029941"/>
    </source>
</evidence>
<evidence type="ECO:0000313" key="10">
    <source>
        <dbReference type="EMBL" id="RED59088.1"/>
    </source>
</evidence>
<dbReference type="SMART" id="SM00650">
    <property type="entry name" value="rADc"/>
    <property type="match status" value="1"/>
</dbReference>
<evidence type="ECO:0000313" key="11">
    <source>
        <dbReference type="Proteomes" id="UP000256977"/>
    </source>
</evidence>
<dbReference type="PROSITE" id="PS51689">
    <property type="entry name" value="SAM_RNA_A_N6_MT"/>
    <property type="match status" value="1"/>
</dbReference>
<dbReference type="GO" id="GO:0003723">
    <property type="term" value="F:RNA binding"/>
    <property type="evidence" value="ECO:0007669"/>
    <property type="project" value="UniProtKB-UniRule"/>
</dbReference>
<dbReference type="Proteomes" id="UP000256977">
    <property type="component" value="Unassembled WGS sequence"/>
</dbReference>
<keyword evidence="2 8" id="KW-0489">Methyltransferase</keyword>
<comment type="caution">
    <text evidence="10">The sequence shown here is derived from an EMBL/GenBank/DDBJ whole genome shotgun (WGS) entry which is preliminary data.</text>
</comment>
<comment type="similarity">
    <text evidence="8">Belongs to the class I-like SAM-binding methyltransferase superfamily. rRNA adenine N(6)-methyltransferase family.</text>
</comment>
<dbReference type="PANTHER" id="PTHR11727">
    <property type="entry name" value="DIMETHYLADENOSINE TRANSFERASE"/>
    <property type="match status" value="1"/>
</dbReference>
<dbReference type="InterPro" id="IPR020598">
    <property type="entry name" value="rRNA_Ade_methylase_Trfase_N"/>
</dbReference>
<evidence type="ECO:0000256" key="5">
    <source>
        <dbReference type="ARBA" id="ARBA00022884"/>
    </source>
</evidence>
<dbReference type="EMBL" id="QRDZ01000032">
    <property type="protein sequence ID" value="RED59088.1"/>
    <property type="molecule type" value="Genomic_DNA"/>
</dbReference>
<dbReference type="Gene3D" id="1.10.8.100">
    <property type="entry name" value="Ribosomal RNA adenine dimethylase-like, domain 2"/>
    <property type="match status" value="1"/>
</dbReference>
<feature type="binding site" evidence="8">
    <location>
        <position position="97"/>
    </location>
    <ligand>
        <name>S-adenosyl-L-methionine</name>
        <dbReference type="ChEBI" id="CHEBI:59789"/>
    </ligand>
</feature>
<dbReference type="AlphaFoldDB" id="A0A3D9IBE7"/>
<evidence type="ECO:0000259" key="9">
    <source>
        <dbReference type="SMART" id="SM00650"/>
    </source>
</evidence>
<feature type="binding site" evidence="8">
    <location>
        <position position="51"/>
    </location>
    <ligand>
        <name>S-adenosyl-L-methionine</name>
        <dbReference type="ChEBI" id="CHEBI:59789"/>
    </ligand>
</feature>
<dbReference type="InterPro" id="IPR001737">
    <property type="entry name" value="KsgA/Erm"/>
</dbReference>
<keyword evidence="4 8" id="KW-0949">S-adenosyl-L-methionine</keyword>
<evidence type="ECO:0000256" key="3">
    <source>
        <dbReference type="ARBA" id="ARBA00022679"/>
    </source>
</evidence>
<protein>
    <recommendedName>
        <fullName evidence="1">rRNA adenine N-6-methyltransferase</fullName>
    </recommendedName>
    <alternativeName>
        <fullName evidence="7">Erythromycin resistance protein</fullName>
    </alternativeName>
    <alternativeName>
        <fullName evidence="6">Macrolide-lincosamide-streptogramin B resistance protein</fullName>
    </alternativeName>
</protein>
<evidence type="ECO:0000256" key="4">
    <source>
        <dbReference type="ARBA" id="ARBA00022691"/>
    </source>
</evidence>
<dbReference type="Pfam" id="PF00398">
    <property type="entry name" value="RrnaAD"/>
    <property type="match status" value="1"/>
</dbReference>